<dbReference type="PANTHER" id="PTHR43547:SF2">
    <property type="entry name" value="HYBRID SIGNAL TRANSDUCTION HISTIDINE KINASE C"/>
    <property type="match status" value="1"/>
</dbReference>
<keyword evidence="4" id="KW-0808">Transferase</keyword>
<dbReference type="NCBIfam" id="TIGR00229">
    <property type="entry name" value="sensory_box"/>
    <property type="match status" value="1"/>
</dbReference>
<dbReference type="RefSeq" id="WP_209795460.1">
    <property type="nucleotide sequence ID" value="NZ_JAGGJZ010000001.1"/>
</dbReference>
<dbReference type="EMBL" id="JAGGJZ010000001">
    <property type="protein sequence ID" value="MBP1888727.1"/>
    <property type="molecule type" value="Genomic_DNA"/>
</dbReference>
<dbReference type="CDD" id="cd00082">
    <property type="entry name" value="HisKA"/>
    <property type="match status" value="1"/>
</dbReference>
<dbReference type="PROSITE" id="PS50113">
    <property type="entry name" value="PAC"/>
    <property type="match status" value="1"/>
</dbReference>
<dbReference type="SMART" id="SM00387">
    <property type="entry name" value="HATPase_c"/>
    <property type="match status" value="1"/>
</dbReference>
<dbReference type="PROSITE" id="PS50112">
    <property type="entry name" value="PAS"/>
    <property type="match status" value="1"/>
</dbReference>
<proteinExistence type="predicted"/>
<dbReference type="SUPFAM" id="SSF55785">
    <property type="entry name" value="PYP-like sensor domain (PAS domain)"/>
    <property type="match status" value="1"/>
</dbReference>
<protein>
    <recommendedName>
        <fullName evidence="2">histidine kinase</fullName>
        <ecNumber evidence="2">2.7.13.3</ecNumber>
    </recommendedName>
</protein>
<dbReference type="PANTHER" id="PTHR43547">
    <property type="entry name" value="TWO-COMPONENT HISTIDINE KINASE"/>
    <property type="match status" value="1"/>
</dbReference>
<dbReference type="InterPro" id="IPR000700">
    <property type="entry name" value="PAS-assoc_C"/>
</dbReference>
<accession>A0ABS4EXK0</accession>
<dbReference type="InterPro" id="IPR013655">
    <property type="entry name" value="PAS_fold_3"/>
</dbReference>
<evidence type="ECO:0000256" key="3">
    <source>
        <dbReference type="ARBA" id="ARBA00022553"/>
    </source>
</evidence>
<dbReference type="PRINTS" id="PR00344">
    <property type="entry name" value="BCTRLSENSOR"/>
</dbReference>
<dbReference type="SMART" id="SM00388">
    <property type="entry name" value="HisKA"/>
    <property type="match status" value="1"/>
</dbReference>
<dbReference type="InterPro" id="IPR000014">
    <property type="entry name" value="PAS"/>
</dbReference>
<dbReference type="SUPFAM" id="SSF55874">
    <property type="entry name" value="ATPase domain of HSP90 chaperone/DNA topoisomerase II/histidine kinase"/>
    <property type="match status" value="1"/>
</dbReference>
<keyword evidence="5" id="KW-0902">Two-component regulatory system</keyword>
<comment type="catalytic activity">
    <reaction evidence="1">
        <text>ATP + protein L-histidine = ADP + protein N-phospho-L-histidine.</text>
        <dbReference type="EC" id="2.7.13.3"/>
    </reaction>
</comment>
<evidence type="ECO:0000313" key="9">
    <source>
        <dbReference type="EMBL" id="MBP1888727.1"/>
    </source>
</evidence>
<evidence type="ECO:0000256" key="1">
    <source>
        <dbReference type="ARBA" id="ARBA00000085"/>
    </source>
</evidence>
<dbReference type="PROSITE" id="PS50109">
    <property type="entry name" value="HIS_KIN"/>
    <property type="match status" value="1"/>
</dbReference>
<dbReference type="InterPro" id="IPR001610">
    <property type="entry name" value="PAC"/>
</dbReference>
<organism evidence="9 10">
    <name type="scientific">Clostridium moniliforme</name>
    <dbReference type="NCBI Taxonomy" id="39489"/>
    <lineage>
        <taxon>Bacteria</taxon>
        <taxon>Bacillati</taxon>
        <taxon>Bacillota</taxon>
        <taxon>Clostridia</taxon>
        <taxon>Eubacteriales</taxon>
        <taxon>Clostridiaceae</taxon>
        <taxon>Clostridium</taxon>
    </lineage>
</organism>
<dbReference type="EC" id="2.7.13.3" evidence="2"/>
<keyword evidence="4" id="KW-0418">Kinase</keyword>
<keyword evidence="10" id="KW-1185">Reference proteome</keyword>
<sequence>MGNKSREILETMSMTYFYCKIIIDDNNKVKDLIIEESNYDITKITEDMQLVFKEKGILKFNMHLLKYLINILNNKSEHVLECLEIKNLSKDYIVLWYKKDNLGEINKLKNENYNRKFSKHLKRKKENAVNKFDYDIYDLDKVKQFREIDKKNIKTPCFHECYNISEYIRISNDICYEKIFENRFMKNKKAVFNILNYLDDVVIIKDKKKILFINDAFERLYGISINEINESNEVLVAYDRIHPDDKKLFKNINYDEPLDKVARIIRKDNEIRWAWFRSNPIKDENNNTLRIVIIINDITNKMNEEMELDKLKRDFFANLSHEFKTPINVIATSLQLLNFKIKNPEIINKYDYLNYINSSQNNVFRMIKLINNLIDSVEIEAGFFRYNPKFIEIVSFIEEICIKASKIAIKKSIEIIFDTQIEEKIILCDLEHMERVILNILSNAIKFSENPGKIEVYIFSKNGMLEIKIKDNGIGISKDNLEFVFDRFKIINNRMTKISEGFGIGLYIAKKLAIINKGDIEISSELGVGTEVIVKIPDILDENYNLECALTEINNIDYLGVDRMKIEFSDIYL</sequence>
<evidence type="ECO:0000256" key="4">
    <source>
        <dbReference type="ARBA" id="ARBA00022777"/>
    </source>
</evidence>
<dbReference type="InterPro" id="IPR003661">
    <property type="entry name" value="HisK_dim/P_dom"/>
</dbReference>
<evidence type="ECO:0000256" key="5">
    <source>
        <dbReference type="ARBA" id="ARBA00023012"/>
    </source>
</evidence>
<dbReference type="InterPro" id="IPR003594">
    <property type="entry name" value="HATPase_dom"/>
</dbReference>
<evidence type="ECO:0000313" key="10">
    <source>
        <dbReference type="Proteomes" id="UP000783390"/>
    </source>
</evidence>
<dbReference type="Gene3D" id="1.10.287.130">
    <property type="match status" value="1"/>
</dbReference>
<feature type="domain" description="Histidine kinase" evidence="6">
    <location>
        <begin position="318"/>
        <end position="540"/>
    </location>
</feature>
<dbReference type="SUPFAM" id="SSF47384">
    <property type="entry name" value="Homodimeric domain of signal transducing histidine kinase"/>
    <property type="match status" value="1"/>
</dbReference>
<dbReference type="InterPro" id="IPR004358">
    <property type="entry name" value="Sig_transdc_His_kin-like_C"/>
</dbReference>
<reference evidence="9 10" key="1">
    <citation type="submission" date="2021-03" db="EMBL/GenBank/DDBJ databases">
        <title>Genomic Encyclopedia of Type Strains, Phase IV (KMG-IV): sequencing the most valuable type-strain genomes for metagenomic binning, comparative biology and taxonomic classification.</title>
        <authorList>
            <person name="Goeker M."/>
        </authorList>
    </citation>
    <scope>NUCLEOTIDE SEQUENCE [LARGE SCALE GENOMIC DNA]</scope>
    <source>
        <strain evidence="9 10">DSM 3984</strain>
    </source>
</reference>
<dbReference type="Gene3D" id="3.30.450.20">
    <property type="entry name" value="PAS domain"/>
    <property type="match status" value="1"/>
</dbReference>
<name>A0ABS4EXK0_9CLOT</name>
<dbReference type="CDD" id="cd00130">
    <property type="entry name" value="PAS"/>
    <property type="match status" value="1"/>
</dbReference>
<dbReference type="Pfam" id="PF08447">
    <property type="entry name" value="PAS_3"/>
    <property type="match status" value="1"/>
</dbReference>
<dbReference type="CDD" id="cd00075">
    <property type="entry name" value="HATPase"/>
    <property type="match status" value="1"/>
</dbReference>
<comment type="caution">
    <text evidence="9">The sequence shown here is derived from an EMBL/GenBank/DDBJ whole genome shotgun (WGS) entry which is preliminary data.</text>
</comment>
<dbReference type="InterPro" id="IPR005467">
    <property type="entry name" value="His_kinase_dom"/>
</dbReference>
<evidence type="ECO:0000256" key="2">
    <source>
        <dbReference type="ARBA" id="ARBA00012438"/>
    </source>
</evidence>
<evidence type="ECO:0000259" key="8">
    <source>
        <dbReference type="PROSITE" id="PS50113"/>
    </source>
</evidence>
<dbReference type="InterPro" id="IPR035965">
    <property type="entry name" value="PAS-like_dom_sf"/>
</dbReference>
<dbReference type="SMART" id="SM00086">
    <property type="entry name" value="PAC"/>
    <property type="match status" value="1"/>
</dbReference>
<gene>
    <name evidence="9" type="ORF">J2Z53_000306</name>
</gene>
<dbReference type="Gene3D" id="3.30.565.10">
    <property type="entry name" value="Histidine kinase-like ATPase, C-terminal domain"/>
    <property type="match status" value="1"/>
</dbReference>
<feature type="domain" description="PAS" evidence="7">
    <location>
        <begin position="201"/>
        <end position="268"/>
    </location>
</feature>
<feature type="domain" description="PAC" evidence="8">
    <location>
        <begin position="258"/>
        <end position="310"/>
    </location>
</feature>
<dbReference type="Pfam" id="PF00512">
    <property type="entry name" value="HisKA"/>
    <property type="match status" value="1"/>
</dbReference>
<dbReference type="Pfam" id="PF02518">
    <property type="entry name" value="HATPase_c"/>
    <property type="match status" value="1"/>
</dbReference>
<evidence type="ECO:0000259" key="6">
    <source>
        <dbReference type="PROSITE" id="PS50109"/>
    </source>
</evidence>
<dbReference type="InterPro" id="IPR036890">
    <property type="entry name" value="HATPase_C_sf"/>
</dbReference>
<keyword evidence="3" id="KW-0597">Phosphoprotein</keyword>
<dbReference type="InterPro" id="IPR036097">
    <property type="entry name" value="HisK_dim/P_sf"/>
</dbReference>
<evidence type="ECO:0000259" key="7">
    <source>
        <dbReference type="PROSITE" id="PS50112"/>
    </source>
</evidence>
<dbReference type="Proteomes" id="UP000783390">
    <property type="component" value="Unassembled WGS sequence"/>
</dbReference>